<evidence type="ECO:0000256" key="1">
    <source>
        <dbReference type="SAM" id="MobiDB-lite"/>
    </source>
</evidence>
<dbReference type="KEGG" id="sgs:AVL59_22440"/>
<dbReference type="Proteomes" id="UP000092659">
    <property type="component" value="Chromosome"/>
</dbReference>
<name>A0A1B1AZM1_9ACTN</name>
<accession>A0A1B1AZM1</accession>
<sequence length="65" mass="6337">MEDLDVGMDASGFHEPLMDGGGDVSSDGVDSSGEVDGVESAGLGGAVGAFFGVVSTLDDVAADSR</sequence>
<evidence type="ECO:0000313" key="5">
    <source>
        <dbReference type="Proteomes" id="UP001519309"/>
    </source>
</evidence>
<keyword evidence="5" id="KW-1185">Reference proteome</keyword>
<evidence type="ECO:0000313" key="4">
    <source>
        <dbReference type="Proteomes" id="UP000092659"/>
    </source>
</evidence>
<reference evidence="2 4" key="1">
    <citation type="submission" date="2016-06" db="EMBL/GenBank/DDBJ databases">
        <title>Complete genome sequence of Streptomyces griseochromogenes ATCC 14511, the Blasticidin S producer.</title>
        <authorList>
            <person name="Wu L."/>
        </authorList>
    </citation>
    <scope>NUCLEOTIDE SEQUENCE [LARGE SCALE GENOMIC DNA]</scope>
    <source>
        <strain evidence="2 4">ATCC 14511</strain>
    </source>
</reference>
<dbReference type="EMBL" id="JAGGLP010000037">
    <property type="protein sequence ID" value="MBP2056009.1"/>
    <property type="molecule type" value="Genomic_DNA"/>
</dbReference>
<evidence type="ECO:0000313" key="3">
    <source>
        <dbReference type="EMBL" id="MBP2056009.1"/>
    </source>
</evidence>
<dbReference type="AlphaFoldDB" id="A0A1B1AZM1"/>
<feature type="region of interest" description="Disordered" evidence="1">
    <location>
        <begin position="1"/>
        <end position="37"/>
    </location>
</feature>
<gene>
    <name evidence="2" type="ORF">AVL59_22440</name>
    <name evidence="3" type="ORF">J2Z21_009026</name>
</gene>
<reference evidence="3 5" key="2">
    <citation type="submission" date="2021-03" db="EMBL/GenBank/DDBJ databases">
        <title>Genomic Encyclopedia of Type Strains, Phase IV (KMG-IV): sequencing the most valuable type-strain genomes for metagenomic binning, comparative biology and taxonomic classification.</title>
        <authorList>
            <person name="Goeker M."/>
        </authorList>
    </citation>
    <scope>NUCLEOTIDE SEQUENCE [LARGE SCALE GENOMIC DNA]</scope>
    <source>
        <strain evidence="3 5">DSM 40499</strain>
    </source>
</reference>
<organism evidence="2 4">
    <name type="scientific">Streptomyces griseochromogenes</name>
    <dbReference type="NCBI Taxonomy" id="68214"/>
    <lineage>
        <taxon>Bacteria</taxon>
        <taxon>Bacillati</taxon>
        <taxon>Actinomycetota</taxon>
        <taxon>Actinomycetes</taxon>
        <taxon>Kitasatosporales</taxon>
        <taxon>Streptomycetaceae</taxon>
        <taxon>Streptomyces</taxon>
    </lineage>
</organism>
<protein>
    <submittedName>
        <fullName evidence="2">Uncharacterized protein</fullName>
    </submittedName>
</protein>
<dbReference type="EMBL" id="CP016279">
    <property type="protein sequence ID" value="ANP51961.1"/>
    <property type="molecule type" value="Genomic_DNA"/>
</dbReference>
<feature type="compositionally biased region" description="Low complexity" evidence="1">
    <location>
        <begin position="24"/>
        <end position="37"/>
    </location>
</feature>
<evidence type="ECO:0000313" key="2">
    <source>
        <dbReference type="EMBL" id="ANP51961.1"/>
    </source>
</evidence>
<dbReference type="RefSeq" id="WP_067307297.1">
    <property type="nucleotide sequence ID" value="NZ_CP016279.1"/>
</dbReference>
<dbReference type="Proteomes" id="UP001519309">
    <property type="component" value="Unassembled WGS sequence"/>
</dbReference>
<proteinExistence type="predicted"/>